<name>A0A8J2QAQ2_9BILA</name>
<sequence length="137" mass="15647">MSTNSSYLAAKQICSDEVYKGPSLVSEKKLGVNREKAKQWTYYIETLNRTIDCIYEICHKEQTVNGCKEALMYLSNSVRDFESLIKTIQLEVDWDEKSSKRHAVAWEIRKAISPPGKTIVEGPDKKDADSLINMLKL</sequence>
<organism evidence="2 3">
    <name type="scientific">Cercopithifilaria johnstoni</name>
    <dbReference type="NCBI Taxonomy" id="2874296"/>
    <lineage>
        <taxon>Eukaryota</taxon>
        <taxon>Metazoa</taxon>
        <taxon>Ecdysozoa</taxon>
        <taxon>Nematoda</taxon>
        <taxon>Chromadorea</taxon>
        <taxon>Rhabditida</taxon>
        <taxon>Spirurina</taxon>
        <taxon>Spiruromorpha</taxon>
        <taxon>Filarioidea</taxon>
        <taxon>Onchocercidae</taxon>
        <taxon>Cercopithifilaria</taxon>
    </lineage>
</organism>
<protein>
    <recommendedName>
        <fullName evidence="1">S phase cyclin A-associated protein in the endoplasmic reticulum N-terminal domain-containing protein</fullName>
    </recommendedName>
</protein>
<feature type="domain" description="S phase cyclin A-associated protein in the endoplasmic reticulum N-terminal" evidence="1">
    <location>
        <begin position="36"/>
        <end position="117"/>
    </location>
</feature>
<dbReference type="EMBL" id="CAKAEH010001581">
    <property type="protein sequence ID" value="CAG9537756.1"/>
    <property type="molecule type" value="Genomic_DNA"/>
</dbReference>
<dbReference type="InterPro" id="IPR032446">
    <property type="entry name" value="SCAPER_N"/>
</dbReference>
<dbReference type="AlphaFoldDB" id="A0A8J2QAQ2"/>
<proteinExistence type="predicted"/>
<evidence type="ECO:0000259" key="1">
    <source>
        <dbReference type="Pfam" id="PF16501"/>
    </source>
</evidence>
<dbReference type="PANTHER" id="PTHR31434:SF2">
    <property type="entry name" value="S PHASE CYCLIN A-ASSOCIATED PROTEIN IN THE ENDOPLASMIC RETICULUM"/>
    <property type="match status" value="1"/>
</dbReference>
<keyword evidence="3" id="KW-1185">Reference proteome</keyword>
<comment type="caution">
    <text evidence="2">The sequence shown here is derived from an EMBL/GenBank/DDBJ whole genome shotgun (WGS) entry which is preliminary data.</text>
</comment>
<accession>A0A8J2QAQ2</accession>
<dbReference type="PANTHER" id="PTHR31434">
    <property type="entry name" value="S PHASE CYCLIN A-ASSOCIATED PROTEIN IN THE ENDOPLASMIC RETICULUM"/>
    <property type="match status" value="1"/>
</dbReference>
<dbReference type="OrthoDB" id="71500at2759"/>
<dbReference type="Pfam" id="PF16501">
    <property type="entry name" value="SCAPER_N"/>
    <property type="match status" value="1"/>
</dbReference>
<gene>
    <name evidence="2" type="ORF">CJOHNSTONI_LOCUS7526</name>
</gene>
<reference evidence="2" key="1">
    <citation type="submission" date="2021-09" db="EMBL/GenBank/DDBJ databases">
        <authorList>
            <consortium name="Pathogen Informatics"/>
        </authorList>
    </citation>
    <scope>NUCLEOTIDE SEQUENCE</scope>
</reference>
<dbReference type="Proteomes" id="UP000746747">
    <property type="component" value="Unassembled WGS sequence"/>
</dbReference>
<evidence type="ECO:0000313" key="3">
    <source>
        <dbReference type="Proteomes" id="UP000746747"/>
    </source>
</evidence>
<evidence type="ECO:0000313" key="2">
    <source>
        <dbReference type="EMBL" id="CAG9537756.1"/>
    </source>
</evidence>